<dbReference type="AlphaFoldDB" id="A0A0E9NLV4"/>
<comment type="caution">
    <text evidence="3">The sequence shown here is derived from an EMBL/GenBank/DDBJ whole genome shotgun (WGS) entry which is preliminary data.</text>
</comment>
<keyword evidence="2" id="KW-1133">Transmembrane helix</keyword>
<reference evidence="3 4" key="2">
    <citation type="journal article" date="2014" name="J. Gen. Appl. Microbiol.">
        <title>The early diverging ascomycetous budding yeast Saitoella complicata has three histone deacetylases belonging to the Clr6, Hos2, and Rpd3 lineages.</title>
        <authorList>
            <person name="Nishida H."/>
            <person name="Matsumoto T."/>
            <person name="Kondo S."/>
            <person name="Hamamoto M."/>
            <person name="Yoshikawa H."/>
        </authorList>
    </citation>
    <scope>NUCLEOTIDE SEQUENCE [LARGE SCALE GENOMIC DNA]</scope>
    <source>
        <strain evidence="3 4">NRRL Y-17804</strain>
    </source>
</reference>
<feature type="region of interest" description="Disordered" evidence="1">
    <location>
        <begin position="240"/>
        <end position="259"/>
    </location>
</feature>
<reference evidence="3 4" key="3">
    <citation type="journal article" date="2015" name="Genome Announc.">
        <title>Draft Genome Sequence of the Archiascomycetous Yeast Saitoella complicata.</title>
        <authorList>
            <person name="Yamauchi K."/>
            <person name="Kondo S."/>
            <person name="Hamamoto M."/>
            <person name="Takahashi Y."/>
            <person name="Ogura Y."/>
            <person name="Hayashi T."/>
            <person name="Nishida H."/>
        </authorList>
    </citation>
    <scope>NUCLEOTIDE SEQUENCE [LARGE SCALE GENOMIC DNA]</scope>
    <source>
        <strain evidence="3 4">NRRL Y-17804</strain>
    </source>
</reference>
<organism evidence="3 4">
    <name type="scientific">Saitoella complicata (strain BCRC 22490 / CBS 7301 / JCM 7358 / NBRC 10748 / NRRL Y-17804)</name>
    <dbReference type="NCBI Taxonomy" id="698492"/>
    <lineage>
        <taxon>Eukaryota</taxon>
        <taxon>Fungi</taxon>
        <taxon>Dikarya</taxon>
        <taxon>Ascomycota</taxon>
        <taxon>Taphrinomycotina</taxon>
        <taxon>Taphrinomycotina incertae sedis</taxon>
        <taxon>Saitoella</taxon>
    </lineage>
</organism>
<evidence type="ECO:0000256" key="1">
    <source>
        <dbReference type="SAM" id="MobiDB-lite"/>
    </source>
</evidence>
<gene>
    <name evidence="3" type="ORF">G7K_4502-t1</name>
</gene>
<dbReference type="OMA" id="HVHSENP"/>
<keyword evidence="4" id="KW-1185">Reference proteome</keyword>
<feature type="compositionally biased region" description="Polar residues" evidence="1">
    <location>
        <begin position="242"/>
        <end position="259"/>
    </location>
</feature>
<accession>A0A0E9NLV4</accession>
<evidence type="ECO:0000313" key="4">
    <source>
        <dbReference type="Proteomes" id="UP000033140"/>
    </source>
</evidence>
<name>A0A0E9NLV4_SAICN</name>
<feature type="region of interest" description="Disordered" evidence="1">
    <location>
        <begin position="127"/>
        <end position="197"/>
    </location>
</feature>
<feature type="transmembrane region" description="Helical" evidence="2">
    <location>
        <begin position="303"/>
        <end position="320"/>
    </location>
</feature>
<protein>
    <submittedName>
        <fullName evidence="3">Uncharacterized protein</fullName>
    </submittedName>
</protein>
<dbReference type="STRING" id="698492.A0A0E9NLV4"/>
<evidence type="ECO:0000313" key="3">
    <source>
        <dbReference type="EMBL" id="GAO50375.1"/>
    </source>
</evidence>
<keyword evidence="2" id="KW-0472">Membrane</keyword>
<reference evidence="3 4" key="1">
    <citation type="journal article" date="2011" name="J. Gen. Appl. Microbiol.">
        <title>Draft genome sequencing of the enigmatic yeast Saitoella complicata.</title>
        <authorList>
            <person name="Nishida H."/>
            <person name="Hamamoto M."/>
            <person name="Sugiyama J."/>
        </authorList>
    </citation>
    <scope>NUCLEOTIDE SEQUENCE [LARGE SCALE GENOMIC DNA]</scope>
    <source>
        <strain evidence="3 4">NRRL Y-17804</strain>
    </source>
</reference>
<sequence length="321" mass="32419">MRTNTRNSSTTSIHSRLLAVKPAYIPANMQFFAVLLALPLASALSLPPFFAGLLEGTSLSALDVLQSGLCPGPTCTLPAHAHAPEIHVALHEISTKYQHGVFESDMDAVTREEENVQQQIVQRAAELSKRQAAAPNNGTDAGTGVSITTTTSTSAASSAAPSSASLTDVSTTSSTSTSTSTSTTPSSSDSTSVTSTRTSVEVVASSTASSTADASSSSSSSAVFSTRTSTISAASGSITGSVRSTTYTSSEVVDTTDAQGRQTRTTVIVVVAEATDASEAASSSAAGTSAPQLQTMSRGGMNSVAYVAVLASVMLGAVALM</sequence>
<dbReference type="Proteomes" id="UP000033140">
    <property type="component" value="Unassembled WGS sequence"/>
</dbReference>
<proteinExistence type="predicted"/>
<evidence type="ECO:0000256" key="2">
    <source>
        <dbReference type="SAM" id="Phobius"/>
    </source>
</evidence>
<dbReference type="EMBL" id="BACD03000032">
    <property type="protein sequence ID" value="GAO50375.1"/>
    <property type="molecule type" value="Genomic_DNA"/>
</dbReference>
<keyword evidence="2" id="KW-0812">Transmembrane</keyword>
<feature type="compositionally biased region" description="Low complexity" evidence="1">
    <location>
        <begin position="139"/>
        <end position="197"/>
    </location>
</feature>